<gene>
    <name evidence="6" type="ORF">M8523_31190</name>
</gene>
<dbReference type="Pfam" id="PF01613">
    <property type="entry name" value="Flavin_Reduct"/>
    <property type="match status" value="1"/>
</dbReference>
<organism evidence="6 7">
    <name type="scientific">Lichenifustis flavocetrariae</name>
    <dbReference type="NCBI Taxonomy" id="2949735"/>
    <lineage>
        <taxon>Bacteria</taxon>
        <taxon>Pseudomonadati</taxon>
        <taxon>Pseudomonadota</taxon>
        <taxon>Alphaproteobacteria</taxon>
        <taxon>Hyphomicrobiales</taxon>
        <taxon>Lichenihabitantaceae</taxon>
        <taxon>Lichenifustis</taxon>
    </lineage>
</organism>
<dbReference type="EMBL" id="JAMOIM010000048">
    <property type="protein sequence ID" value="MCW6512385.1"/>
    <property type="molecule type" value="Genomic_DNA"/>
</dbReference>
<dbReference type="InterPro" id="IPR012349">
    <property type="entry name" value="Split_barrel_FMN-bd"/>
</dbReference>
<evidence type="ECO:0000259" key="5">
    <source>
        <dbReference type="SMART" id="SM00903"/>
    </source>
</evidence>
<evidence type="ECO:0000256" key="4">
    <source>
        <dbReference type="ARBA" id="ARBA00038054"/>
    </source>
</evidence>
<dbReference type="GO" id="GO:0016646">
    <property type="term" value="F:oxidoreductase activity, acting on the CH-NH group of donors, NAD or NADP as acceptor"/>
    <property type="evidence" value="ECO:0007669"/>
    <property type="project" value="UniProtKB-ARBA"/>
</dbReference>
<dbReference type="Gene3D" id="2.30.110.10">
    <property type="entry name" value="Electron Transport, Fmn-binding Protein, Chain A"/>
    <property type="match status" value="1"/>
</dbReference>
<dbReference type="InterPro" id="IPR002563">
    <property type="entry name" value="Flavin_Rdtase-like_dom"/>
</dbReference>
<keyword evidence="7" id="KW-1185">Reference proteome</keyword>
<dbReference type="SMART" id="SM00903">
    <property type="entry name" value="Flavin_Reduct"/>
    <property type="match status" value="1"/>
</dbReference>
<comment type="caution">
    <text evidence="6">The sequence shown here is derived from an EMBL/GenBank/DDBJ whole genome shotgun (WGS) entry which is preliminary data.</text>
</comment>
<reference evidence="6" key="1">
    <citation type="submission" date="2022-05" db="EMBL/GenBank/DDBJ databases">
        <authorList>
            <person name="Pankratov T."/>
        </authorList>
    </citation>
    <scope>NUCLEOTIDE SEQUENCE</scope>
    <source>
        <strain evidence="6">BP6-180914</strain>
    </source>
</reference>
<evidence type="ECO:0000256" key="2">
    <source>
        <dbReference type="ARBA" id="ARBA00022630"/>
    </source>
</evidence>
<dbReference type="SUPFAM" id="SSF50475">
    <property type="entry name" value="FMN-binding split barrel"/>
    <property type="match status" value="1"/>
</dbReference>
<dbReference type="PANTHER" id="PTHR33798">
    <property type="entry name" value="FLAVOPROTEIN OXYGENASE"/>
    <property type="match status" value="1"/>
</dbReference>
<evidence type="ECO:0000256" key="1">
    <source>
        <dbReference type="ARBA" id="ARBA00001917"/>
    </source>
</evidence>
<dbReference type="PANTHER" id="PTHR33798:SF5">
    <property type="entry name" value="FLAVIN REDUCTASE LIKE DOMAIN-CONTAINING PROTEIN"/>
    <property type="match status" value="1"/>
</dbReference>
<evidence type="ECO:0000256" key="3">
    <source>
        <dbReference type="ARBA" id="ARBA00022643"/>
    </source>
</evidence>
<protein>
    <submittedName>
        <fullName evidence="6">Flavin reductase family protein</fullName>
    </submittedName>
</protein>
<accession>A0AA41Z8Q4</accession>
<comment type="similarity">
    <text evidence="4">Belongs to the flavoredoxin family.</text>
</comment>
<sequence length="214" mass="23212">MQFNVEKAAPRKIYDLLTGLVAPRPIAFVTSMDQSGMVDAAPYGAYNYLCSDPPILGLGIMHQSGPVYALKETALNIRNTAEFVVNVVTEDLARQIKICAMDVPKGSNKLEMARLDILPSAVVKVPRIRQAHAALECTVHTVLGIGSGDIMLGQVVSIFGEDRSLDASGPYVLATELHSIWRMNGLGAYVKTEGAFLAFPRLTYAEWKKDSAGE</sequence>
<proteinExistence type="inferred from homology"/>
<keyword evidence="3" id="KW-0288">FMN</keyword>
<dbReference type="AlphaFoldDB" id="A0AA41Z8Q4"/>
<evidence type="ECO:0000313" key="6">
    <source>
        <dbReference type="EMBL" id="MCW6512385.1"/>
    </source>
</evidence>
<feature type="domain" description="Flavin reductase like" evidence="5">
    <location>
        <begin position="20"/>
        <end position="173"/>
    </location>
</feature>
<keyword evidence="2" id="KW-0285">Flavoprotein</keyword>
<dbReference type="Proteomes" id="UP001165667">
    <property type="component" value="Unassembled WGS sequence"/>
</dbReference>
<name>A0AA41Z8Q4_9HYPH</name>
<dbReference type="GO" id="GO:0010181">
    <property type="term" value="F:FMN binding"/>
    <property type="evidence" value="ECO:0007669"/>
    <property type="project" value="InterPro"/>
</dbReference>
<dbReference type="RefSeq" id="WP_282588761.1">
    <property type="nucleotide sequence ID" value="NZ_JAMOIM010000048.1"/>
</dbReference>
<evidence type="ECO:0000313" key="7">
    <source>
        <dbReference type="Proteomes" id="UP001165667"/>
    </source>
</evidence>
<comment type="cofactor">
    <cofactor evidence="1">
        <name>FMN</name>
        <dbReference type="ChEBI" id="CHEBI:58210"/>
    </cofactor>
</comment>